<dbReference type="InterPro" id="IPR024008">
    <property type="entry name" value="BsaA"/>
</dbReference>
<dbReference type="NCBIfam" id="TIGR04088">
    <property type="entry name" value="cognate_SipW"/>
    <property type="match status" value="1"/>
</dbReference>
<reference evidence="1 2" key="1">
    <citation type="submission" date="2015-09" db="EMBL/GenBank/DDBJ databases">
        <authorList>
            <consortium name="Pathogen Informatics"/>
            <person name="Wu L."/>
            <person name="Ma J."/>
        </authorList>
    </citation>
    <scope>NUCLEOTIDE SEQUENCE [LARGE SCALE GENOMIC DNA]</scope>
    <source>
        <strain evidence="1 2">2789STDY5834858</strain>
    </source>
</reference>
<name>A0ABP2AT03_SARVE</name>
<dbReference type="EMBL" id="CYZR01000003">
    <property type="protein sequence ID" value="CUN74949.1"/>
    <property type="molecule type" value="Genomic_DNA"/>
</dbReference>
<dbReference type="NCBIfam" id="TIGR04090">
    <property type="entry name" value="exp_by_SipW_IV"/>
    <property type="match status" value="1"/>
</dbReference>
<gene>
    <name evidence="1" type="ORF">ERS852473_00981</name>
</gene>
<organism evidence="1 2">
    <name type="scientific">Sarcina ventriculi</name>
    <name type="common">Clostridium ventriculi</name>
    <dbReference type="NCBI Taxonomy" id="1267"/>
    <lineage>
        <taxon>Bacteria</taxon>
        <taxon>Bacillati</taxon>
        <taxon>Bacillota</taxon>
        <taxon>Clostridia</taxon>
        <taxon>Eubacteriales</taxon>
        <taxon>Clostridiaceae</taxon>
        <taxon>Sarcina</taxon>
    </lineage>
</organism>
<protein>
    <submittedName>
        <fullName evidence="1">Alternate signal-mediated exported protein, CPF_0494 family</fullName>
    </submittedName>
</protein>
<dbReference type="Proteomes" id="UP000095488">
    <property type="component" value="Unassembled WGS sequence"/>
</dbReference>
<accession>A0ABP2AT03</accession>
<dbReference type="RefSeq" id="WP_055258229.1">
    <property type="nucleotide sequence ID" value="NZ_CABIXL010000003.1"/>
</dbReference>
<dbReference type="InterPro" id="IPR023833">
    <property type="entry name" value="Signal_pept_SipW-depend-type"/>
</dbReference>
<evidence type="ECO:0000313" key="2">
    <source>
        <dbReference type="Proteomes" id="UP000095488"/>
    </source>
</evidence>
<keyword evidence="2" id="KW-1185">Reference proteome</keyword>
<comment type="caution">
    <text evidence="1">The sequence shown here is derived from an EMBL/GenBank/DDBJ whole genome shotgun (WGS) entry which is preliminary data.</text>
</comment>
<sequence length="250" mass="28151">MSKKKIVSLFIGGILAIGLIGGSFAWFTSKDSITNAFETGNSGETNNMESGVKIEESFDREGAKNMIPGATKKKEVKIKNTANYNQFIRVKIDKVWKHKGEIVTHYIEKIEKQKDEQGNDKEVKKYEYLTKEQASSNKKAIPLDESLIVLNFNKDHLNNINNMRDKWTNVKDLGEDNGWFYYIARVVPNGETNLLLDSVTLSLDASIVYKSLAFDVVVTAESVQDTNSALDDVWGDIPSLVKNAMIKYQI</sequence>
<proteinExistence type="predicted"/>
<evidence type="ECO:0000313" key="1">
    <source>
        <dbReference type="EMBL" id="CUN74949.1"/>
    </source>
</evidence>